<reference evidence="12" key="1">
    <citation type="submission" date="2020-08" db="EMBL/GenBank/DDBJ databases">
        <title>Novel species isolated from subtropical streams in China.</title>
        <authorList>
            <person name="Lu H."/>
        </authorList>
    </citation>
    <scope>NUCLEOTIDE SEQUENCE</scope>
    <source>
        <strain evidence="12">KACC 12607</strain>
    </source>
</reference>
<keyword evidence="13" id="KW-1185">Reference proteome</keyword>
<evidence type="ECO:0000256" key="6">
    <source>
        <dbReference type="ARBA" id="ARBA00022692"/>
    </source>
</evidence>
<evidence type="ECO:0000256" key="9">
    <source>
        <dbReference type="ARBA" id="ARBA00023136"/>
    </source>
</evidence>
<keyword evidence="7" id="KW-0653">Protein transport</keyword>
<comment type="similarity">
    <text evidence="2">Belongs to the TonB family.</text>
</comment>
<organism evidence="12 13">
    <name type="scientific">Undibacterium jejuense</name>
    <dbReference type="NCBI Taxonomy" id="1344949"/>
    <lineage>
        <taxon>Bacteria</taxon>
        <taxon>Pseudomonadati</taxon>
        <taxon>Pseudomonadota</taxon>
        <taxon>Betaproteobacteria</taxon>
        <taxon>Burkholderiales</taxon>
        <taxon>Oxalobacteraceae</taxon>
        <taxon>Undibacterium</taxon>
    </lineage>
</organism>
<evidence type="ECO:0000256" key="2">
    <source>
        <dbReference type="ARBA" id="ARBA00006555"/>
    </source>
</evidence>
<protein>
    <submittedName>
        <fullName evidence="12">Energy transducer TonB</fullName>
    </submittedName>
</protein>
<dbReference type="Proteomes" id="UP000634011">
    <property type="component" value="Unassembled WGS sequence"/>
</dbReference>
<evidence type="ECO:0000256" key="10">
    <source>
        <dbReference type="SAM" id="Phobius"/>
    </source>
</evidence>
<keyword evidence="8 10" id="KW-1133">Transmembrane helix</keyword>
<feature type="domain" description="TonB C-terminal" evidence="11">
    <location>
        <begin position="137"/>
        <end position="228"/>
    </location>
</feature>
<evidence type="ECO:0000256" key="1">
    <source>
        <dbReference type="ARBA" id="ARBA00004383"/>
    </source>
</evidence>
<dbReference type="Pfam" id="PF03544">
    <property type="entry name" value="TonB_C"/>
    <property type="match status" value="1"/>
</dbReference>
<comment type="caution">
    <text evidence="12">The sequence shown here is derived from an EMBL/GenBank/DDBJ whole genome shotgun (WGS) entry which is preliminary data.</text>
</comment>
<dbReference type="InterPro" id="IPR006260">
    <property type="entry name" value="TonB/TolA_C"/>
</dbReference>
<evidence type="ECO:0000259" key="11">
    <source>
        <dbReference type="PROSITE" id="PS52015"/>
    </source>
</evidence>
<evidence type="ECO:0000256" key="7">
    <source>
        <dbReference type="ARBA" id="ARBA00022927"/>
    </source>
</evidence>
<dbReference type="EMBL" id="JACOFV010000002">
    <property type="protein sequence ID" value="MBC3861039.1"/>
    <property type="molecule type" value="Genomic_DNA"/>
</dbReference>
<dbReference type="AlphaFoldDB" id="A0A923HC79"/>
<feature type="transmembrane region" description="Helical" evidence="10">
    <location>
        <begin position="20"/>
        <end position="38"/>
    </location>
</feature>
<keyword evidence="6 10" id="KW-0812">Transmembrane</keyword>
<dbReference type="PROSITE" id="PS52015">
    <property type="entry name" value="TONB_CTD"/>
    <property type="match status" value="1"/>
</dbReference>
<dbReference type="NCBIfam" id="TIGR01352">
    <property type="entry name" value="tonB_Cterm"/>
    <property type="match status" value="1"/>
</dbReference>
<accession>A0A923HC79</accession>
<dbReference type="GO" id="GO:0031992">
    <property type="term" value="F:energy transducer activity"/>
    <property type="evidence" value="ECO:0007669"/>
    <property type="project" value="TreeGrafter"/>
</dbReference>
<name>A0A923HC79_9BURK</name>
<evidence type="ECO:0000256" key="4">
    <source>
        <dbReference type="ARBA" id="ARBA00022475"/>
    </source>
</evidence>
<keyword evidence="3" id="KW-0813">Transport</keyword>
<evidence type="ECO:0000256" key="3">
    <source>
        <dbReference type="ARBA" id="ARBA00022448"/>
    </source>
</evidence>
<dbReference type="SUPFAM" id="SSF74653">
    <property type="entry name" value="TolA/TonB C-terminal domain"/>
    <property type="match status" value="1"/>
</dbReference>
<evidence type="ECO:0000313" key="13">
    <source>
        <dbReference type="Proteomes" id="UP000634011"/>
    </source>
</evidence>
<dbReference type="Gene3D" id="3.30.1150.10">
    <property type="match status" value="1"/>
</dbReference>
<dbReference type="GO" id="GO:0015031">
    <property type="term" value="P:protein transport"/>
    <property type="evidence" value="ECO:0007669"/>
    <property type="project" value="UniProtKB-KW"/>
</dbReference>
<evidence type="ECO:0000256" key="8">
    <source>
        <dbReference type="ARBA" id="ARBA00022989"/>
    </source>
</evidence>
<dbReference type="PANTHER" id="PTHR33446">
    <property type="entry name" value="PROTEIN TONB-RELATED"/>
    <property type="match status" value="1"/>
</dbReference>
<dbReference type="InterPro" id="IPR037682">
    <property type="entry name" value="TonB_C"/>
</dbReference>
<dbReference type="RefSeq" id="WP_186910986.1">
    <property type="nucleotide sequence ID" value="NZ_JACOFV010000002.1"/>
</dbReference>
<keyword evidence="9 10" id="KW-0472">Membrane</keyword>
<keyword evidence="5" id="KW-0997">Cell inner membrane</keyword>
<dbReference type="GO" id="GO:0098797">
    <property type="term" value="C:plasma membrane protein complex"/>
    <property type="evidence" value="ECO:0007669"/>
    <property type="project" value="TreeGrafter"/>
</dbReference>
<evidence type="ECO:0000256" key="5">
    <source>
        <dbReference type="ARBA" id="ARBA00022519"/>
    </source>
</evidence>
<sequence>MSTASANLFEYEDTGFNLKRYATFGFIVLTHIAAIYALKSGFVTEIKMNLPKEVIVSFVSTPLNVAIKNDSRPSNTKKTTLAVPAIKPVALPDLASNAPSENAIVIAAAETPVHEKPALSTSIATASAQTTPQPSLKATSQVEYLRAPQPVYPAQSRRLREEGKVTLKVLVNEKGEAEKVDVHHSSGSQRLDEAARAALMHALFKPYVEDGKAIPMLATATINFSLAG</sequence>
<comment type="subcellular location">
    <subcellularLocation>
        <location evidence="1">Cell inner membrane</location>
        <topology evidence="1">Single-pass membrane protein</topology>
        <orientation evidence="1">Periplasmic side</orientation>
    </subcellularLocation>
</comment>
<dbReference type="InterPro" id="IPR051045">
    <property type="entry name" value="TonB-dependent_transducer"/>
</dbReference>
<dbReference type="PANTHER" id="PTHR33446:SF2">
    <property type="entry name" value="PROTEIN TONB"/>
    <property type="match status" value="1"/>
</dbReference>
<dbReference type="GO" id="GO:0055085">
    <property type="term" value="P:transmembrane transport"/>
    <property type="evidence" value="ECO:0007669"/>
    <property type="project" value="InterPro"/>
</dbReference>
<proteinExistence type="inferred from homology"/>
<keyword evidence="4" id="KW-1003">Cell membrane</keyword>
<evidence type="ECO:0000313" key="12">
    <source>
        <dbReference type="EMBL" id="MBC3861039.1"/>
    </source>
</evidence>
<gene>
    <name evidence="12" type="ORF">H8K32_02920</name>
</gene>